<keyword evidence="1" id="KW-1185">Reference proteome</keyword>
<dbReference type="RefSeq" id="XP_016747141.1">
    <property type="nucleotide sequence ID" value="XM_016891652.1"/>
</dbReference>
<proteinExistence type="predicted"/>
<protein>
    <recommendedName>
        <fullName evidence="3">Reverse transcriptase domain-containing protein</fullName>
    </recommendedName>
</protein>
<evidence type="ECO:0000313" key="2">
    <source>
        <dbReference type="RefSeq" id="XP_016747141.1"/>
    </source>
</evidence>
<dbReference type="STRING" id="3635.A0A1U8P7F7"/>
<dbReference type="InterPro" id="IPR052160">
    <property type="entry name" value="Gypsy_RT_Integrase-like"/>
</dbReference>
<dbReference type="Proteomes" id="UP000818029">
    <property type="component" value="Chromosome A07"/>
</dbReference>
<gene>
    <name evidence="2" type="primary">LOC107955863</name>
</gene>
<evidence type="ECO:0008006" key="3">
    <source>
        <dbReference type="Google" id="ProtNLM"/>
    </source>
</evidence>
<sequence length="156" mass="17963">MSPYQLVFGKPCHLPVELEHRAFWAVKECNMEMNAVGEARKLHIQELEEIRRNAYDSAQNYKERTKAFHDKHISFKSFSVRQKVLLFNSKLKIFAGKLKSKWSGPFTVINVFPHGAVEIEDSSGARFKVNGQRLKPFFESTPIGLIEEIGLEEPKI</sequence>
<dbReference type="KEGG" id="ghi:107955863"/>
<name>A0A1U8P7F7_GOSHI</name>
<dbReference type="OrthoDB" id="1723222at2759"/>
<evidence type="ECO:0000313" key="1">
    <source>
        <dbReference type="Proteomes" id="UP000818029"/>
    </source>
</evidence>
<accession>A0A1U8P7F7</accession>
<dbReference type="PaxDb" id="3635-A0A1U8P7F7"/>
<organism evidence="1 2">
    <name type="scientific">Gossypium hirsutum</name>
    <name type="common">Upland cotton</name>
    <name type="synonym">Gossypium mexicanum</name>
    <dbReference type="NCBI Taxonomy" id="3635"/>
    <lineage>
        <taxon>Eukaryota</taxon>
        <taxon>Viridiplantae</taxon>
        <taxon>Streptophyta</taxon>
        <taxon>Embryophyta</taxon>
        <taxon>Tracheophyta</taxon>
        <taxon>Spermatophyta</taxon>
        <taxon>Magnoliopsida</taxon>
        <taxon>eudicotyledons</taxon>
        <taxon>Gunneridae</taxon>
        <taxon>Pentapetalae</taxon>
        <taxon>rosids</taxon>
        <taxon>malvids</taxon>
        <taxon>Malvales</taxon>
        <taxon>Malvaceae</taxon>
        <taxon>Malvoideae</taxon>
        <taxon>Gossypium</taxon>
    </lineage>
</organism>
<dbReference type="GeneID" id="107955863"/>
<reference evidence="2" key="2">
    <citation type="submission" date="2025-08" db="UniProtKB">
        <authorList>
            <consortium name="RefSeq"/>
        </authorList>
    </citation>
    <scope>IDENTIFICATION</scope>
</reference>
<dbReference type="PANTHER" id="PTHR47266">
    <property type="entry name" value="ENDONUCLEASE-RELATED"/>
    <property type="match status" value="1"/>
</dbReference>
<dbReference type="AlphaFoldDB" id="A0A1U8P7F7"/>
<reference evidence="1" key="1">
    <citation type="journal article" date="2020" name="Nat. Genet.">
        <title>Genomic diversifications of five Gossypium allopolyploid species and their impact on cotton improvement.</title>
        <authorList>
            <person name="Chen Z.J."/>
            <person name="Sreedasyam A."/>
            <person name="Ando A."/>
            <person name="Song Q."/>
            <person name="De Santiago L.M."/>
            <person name="Hulse-Kemp A.M."/>
            <person name="Ding M."/>
            <person name="Ye W."/>
            <person name="Kirkbride R.C."/>
            <person name="Jenkins J."/>
            <person name="Plott C."/>
            <person name="Lovell J."/>
            <person name="Lin Y.M."/>
            <person name="Vaughn R."/>
            <person name="Liu B."/>
            <person name="Simpson S."/>
            <person name="Scheffler B.E."/>
            <person name="Wen L."/>
            <person name="Saski C.A."/>
            <person name="Grover C.E."/>
            <person name="Hu G."/>
            <person name="Conover J.L."/>
            <person name="Carlson J.W."/>
            <person name="Shu S."/>
            <person name="Boston L.B."/>
            <person name="Williams M."/>
            <person name="Peterson D.G."/>
            <person name="McGee K."/>
            <person name="Jones D.C."/>
            <person name="Wendel J.F."/>
            <person name="Stelly D.M."/>
            <person name="Grimwood J."/>
            <person name="Schmutz J."/>
        </authorList>
    </citation>
    <scope>NUCLEOTIDE SEQUENCE [LARGE SCALE GENOMIC DNA]</scope>
    <source>
        <strain evidence="1">cv. TM-1</strain>
    </source>
</reference>